<feature type="domain" description="MATH" evidence="1">
    <location>
        <begin position="192"/>
        <end position="313"/>
    </location>
</feature>
<dbReference type="Pfam" id="PF22486">
    <property type="entry name" value="MATH_2"/>
    <property type="match status" value="3"/>
</dbReference>
<reference evidence="2" key="2">
    <citation type="submission" date="2018-05" db="EMBL/GenBank/DDBJ databases">
        <title>OmerRS3 (Oryza meridionalis Reference Sequence Version 3).</title>
        <authorList>
            <person name="Zhang J."/>
            <person name="Kudrna D."/>
            <person name="Lee S."/>
            <person name="Talag J."/>
            <person name="Welchert J."/>
            <person name="Wing R.A."/>
        </authorList>
    </citation>
    <scope>NUCLEOTIDE SEQUENCE [LARGE SCALE GENOMIC DNA]</scope>
    <source>
        <strain evidence="2">cv. OR44</strain>
    </source>
</reference>
<dbReference type="InterPro" id="IPR008974">
    <property type="entry name" value="TRAF-like"/>
</dbReference>
<evidence type="ECO:0000313" key="2">
    <source>
        <dbReference type="EnsemblPlants" id="OMERI10G10140.3"/>
    </source>
</evidence>
<protein>
    <recommendedName>
        <fullName evidence="1">MATH domain-containing protein</fullName>
    </recommendedName>
</protein>
<dbReference type="PANTHER" id="PTHR46162">
    <property type="entry name" value="TRAF-LIKE FAMILY PROTEIN"/>
    <property type="match status" value="1"/>
</dbReference>
<proteinExistence type="predicted"/>
<evidence type="ECO:0000259" key="1">
    <source>
        <dbReference type="PROSITE" id="PS50144"/>
    </source>
</evidence>
<dbReference type="CDD" id="cd00121">
    <property type="entry name" value="MATH"/>
    <property type="match status" value="3"/>
</dbReference>
<dbReference type="STRING" id="40149.A0A0E0EYY3"/>
<feature type="domain" description="MATH" evidence="1">
    <location>
        <begin position="462"/>
        <end position="598"/>
    </location>
</feature>
<dbReference type="SUPFAM" id="SSF49599">
    <property type="entry name" value="TRAF domain-like"/>
    <property type="match status" value="4"/>
</dbReference>
<organism evidence="2">
    <name type="scientific">Oryza meridionalis</name>
    <dbReference type="NCBI Taxonomy" id="40149"/>
    <lineage>
        <taxon>Eukaryota</taxon>
        <taxon>Viridiplantae</taxon>
        <taxon>Streptophyta</taxon>
        <taxon>Embryophyta</taxon>
        <taxon>Tracheophyta</taxon>
        <taxon>Spermatophyta</taxon>
        <taxon>Magnoliopsida</taxon>
        <taxon>Liliopsida</taxon>
        <taxon>Poales</taxon>
        <taxon>Poaceae</taxon>
        <taxon>BOP clade</taxon>
        <taxon>Oryzoideae</taxon>
        <taxon>Oryzeae</taxon>
        <taxon>Oryzinae</taxon>
        <taxon>Oryza</taxon>
    </lineage>
</organism>
<keyword evidence="3" id="KW-1185">Reference proteome</keyword>
<dbReference type="EnsemblPlants" id="OMERI10G10140.3">
    <property type="protein sequence ID" value="OMERI10G10140.3"/>
    <property type="gene ID" value="OMERI10G10140"/>
</dbReference>
<dbReference type="SMART" id="SM00061">
    <property type="entry name" value="MATH"/>
    <property type="match status" value="2"/>
</dbReference>
<accession>A0A0E0EYY3</accession>
<reference evidence="2" key="1">
    <citation type="submission" date="2015-04" db="UniProtKB">
        <authorList>
            <consortium name="EnsemblPlants"/>
        </authorList>
    </citation>
    <scope>IDENTIFICATION</scope>
</reference>
<dbReference type="Gene3D" id="2.60.210.10">
    <property type="entry name" value="Apoptosis, Tumor Necrosis Factor Receptor Associated Protein 2, Chain A"/>
    <property type="match status" value="4"/>
</dbReference>
<dbReference type="AlphaFoldDB" id="A0A0E0EYY3"/>
<feature type="domain" description="MATH" evidence="1">
    <location>
        <begin position="20"/>
        <end position="149"/>
    </location>
</feature>
<dbReference type="Gramene" id="OMERI10G10140.3">
    <property type="protein sequence ID" value="OMERI10G10140.3"/>
    <property type="gene ID" value="OMERI10G10140"/>
</dbReference>
<name>A0A0E0EYY3_9ORYZ</name>
<dbReference type="PROSITE" id="PS50144">
    <property type="entry name" value="MATH"/>
    <property type="match status" value="3"/>
</dbReference>
<dbReference type="Proteomes" id="UP000008021">
    <property type="component" value="Chromosome 10"/>
</dbReference>
<sequence>MDFIYRLFPRRRSGKKLWATPALLVLVYGFSALLQRGALAAKSAAFHCSGYNWYLKVSPMHKTLGDGTPHVALSLVLSRLSFKPDYTMNAVFVLSMYNHSKGNFLVVKASYNFDVKNTHSRNICLISLEDLLKSSEYLLDDTCVLGVEILQIDVCRSLKKKNVKVQKKFLFLQKKKFVSVQNLFLQKKDFTKGDYTWTMNNFPELDLKPSVLSPAFEIGGRKWFIRMYPRGDEYSTTSLSMYLFPQSWDKLLPEPGMMIELTLSILNQNNAQLHKVSGRFVFASKNGWGWSNFIALNKLKDLVGSSCIVKADITIIGSSSESQIVYMLRLIYWRRDLKRELEERTMGNVAGRARRAAEREPAFQWKIYGFSALLQRGATSVTSDLFHYGLEEDIVVDTTFELSIYNHSRRTHHGTRESYKFHYPKYYSEYTYLIPLSKLQDGSDFLVDDTCVFGLDILRARKFKPARNTKGVTIQHVFLQTKGFMQGNYTWNIEDSKLDLKYLRVDPFGDYRNRDYVSIYLCLDDNSNMPPVESAIMAEFTISILNQKNGKHSQRKARTVFSWKGTAWGWHKFIRRDQMKNTDAGFVVGSSWIVQAEVTVIGSSSHA</sequence>
<dbReference type="InterPro" id="IPR002083">
    <property type="entry name" value="MATH/TRAF_dom"/>
</dbReference>
<evidence type="ECO:0000313" key="3">
    <source>
        <dbReference type="Proteomes" id="UP000008021"/>
    </source>
</evidence>
<dbReference type="PANTHER" id="PTHR46162:SF2">
    <property type="entry name" value="ANKYRIN REPEAT-CONTAINING PROTEIN-RELATED"/>
    <property type="match status" value="1"/>
</dbReference>